<organism evidence="1 2">
    <name type="scientific">Armillaria gallica</name>
    <name type="common">Bulbous honey fungus</name>
    <name type="synonym">Armillaria bulbosa</name>
    <dbReference type="NCBI Taxonomy" id="47427"/>
    <lineage>
        <taxon>Eukaryota</taxon>
        <taxon>Fungi</taxon>
        <taxon>Dikarya</taxon>
        <taxon>Basidiomycota</taxon>
        <taxon>Agaricomycotina</taxon>
        <taxon>Agaricomycetes</taxon>
        <taxon>Agaricomycetidae</taxon>
        <taxon>Agaricales</taxon>
        <taxon>Marasmiineae</taxon>
        <taxon>Physalacriaceae</taxon>
        <taxon>Armillaria</taxon>
    </lineage>
</organism>
<dbReference type="AlphaFoldDB" id="A0A2H3DAE2"/>
<keyword evidence="2" id="KW-1185">Reference proteome</keyword>
<dbReference type="Gene3D" id="1.20.930.20">
    <property type="entry name" value="Adaptor protein Cbl, N-terminal domain"/>
    <property type="match status" value="1"/>
</dbReference>
<sequence length="272" mass="30183">MPICSQWICQQTCLLLAVHEYSQQVARLSVRCKSHLSSQVTATTPALNASLKVARIAEASGVPYVEKLAKVAVAIFELLEKKGKNKEATKDLCKSISNTVVIINTLVGMQGGKGETYFKDICVEMEGYLSDIAQGLSHTQRKYCGLKAIFNVDEFRDAIQAYEKRVDDLKMDFLIQVTGDCMLALIELSRMQHELMAKMENTKEATLRDDTVIRIIVGQAALFFLHAPATARIKYYTNAESADDITGGLVITRFHLKQVALSHSHSSEVHKA</sequence>
<evidence type="ECO:0000313" key="1">
    <source>
        <dbReference type="EMBL" id="PBK84456.1"/>
    </source>
</evidence>
<dbReference type="InParanoid" id="A0A2H3DAE2"/>
<dbReference type="GO" id="GO:0007166">
    <property type="term" value="P:cell surface receptor signaling pathway"/>
    <property type="evidence" value="ECO:0007669"/>
    <property type="project" value="InterPro"/>
</dbReference>
<dbReference type="EMBL" id="KZ293698">
    <property type="protein sequence ID" value="PBK84456.1"/>
    <property type="molecule type" value="Genomic_DNA"/>
</dbReference>
<name>A0A2H3DAE2_ARMGA</name>
<gene>
    <name evidence="1" type="ORF">ARMGADRAFT_1037175</name>
</gene>
<dbReference type="Proteomes" id="UP000217790">
    <property type="component" value="Unassembled WGS sequence"/>
</dbReference>
<evidence type="ECO:0000313" key="2">
    <source>
        <dbReference type="Proteomes" id="UP000217790"/>
    </source>
</evidence>
<reference evidence="2" key="1">
    <citation type="journal article" date="2017" name="Nat. Ecol. Evol.">
        <title>Genome expansion and lineage-specific genetic innovations in the forest pathogenic fungi Armillaria.</title>
        <authorList>
            <person name="Sipos G."/>
            <person name="Prasanna A.N."/>
            <person name="Walter M.C."/>
            <person name="O'Connor E."/>
            <person name="Balint B."/>
            <person name="Krizsan K."/>
            <person name="Kiss B."/>
            <person name="Hess J."/>
            <person name="Varga T."/>
            <person name="Slot J."/>
            <person name="Riley R."/>
            <person name="Boka B."/>
            <person name="Rigling D."/>
            <person name="Barry K."/>
            <person name="Lee J."/>
            <person name="Mihaltcheva S."/>
            <person name="LaButti K."/>
            <person name="Lipzen A."/>
            <person name="Waldron R."/>
            <person name="Moloney N.M."/>
            <person name="Sperisen C."/>
            <person name="Kredics L."/>
            <person name="Vagvoelgyi C."/>
            <person name="Patrignani A."/>
            <person name="Fitzpatrick D."/>
            <person name="Nagy I."/>
            <person name="Doyle S."/>
            <person name="Anderson J.B."/>
            <person name="Grigoriev I.V."/>
            <person name="Gueldener U."/>
            <person name="Muensterkoetter M."/>
            <person name="Nagy L.G."/>
        </authorList>
    </citation>
    <scope>NUCLEOTIDE SEQUENCE [LARGE SCALE GENOMIC DNA]</scope>
    <source>
        <strain evidence="2">Ar21-2</strain>
    </source>
</reference>
<accession>A0A2H3DAE2</accession>
<protein>
    <submittedName>
        <fullName evidence="1">Uncharacterized protein</fullName>
    </submittedName>
</protein>
<proteinExistence type="predicted"/>
<dbReference type="OrthoDB" id="2854096at2759"/>
<dbReference type="InterPro" id="IPR036537">
    <property type="entry name" value="Adaptor_Cbl_N_dom_sf"/>
</dbReference>